<keyword evidence="1" id="KW-0472">Membrane</keyword>
<keyword evidence="1" id="KW-1133">Transmembrane helix</keyword>
<dbReference type="Proteomes" id="UP000001681">
    <property type="component" value="Chromosome"/>
</dbReference>
<evidence type="ECO:0000313" key="2">
    <source>
        <dbReference type="EMBL" id="ACB60862.1"/>
    </source>
</evidence>
<evidence type="ECO:0000313" key="3">
    <source>
        <dbReference type="Proteomes" id="UP000001681"/>
    </source>
</evidence>
<dbReference type="STRING" id="262543.Exig_1392"/>
<reference evidence="2 3" key="1">
    <citation type="journal article" date="2006" name="Extremophiles">
        <title>Characterization of Exiguobacterium isolates from the Siberian permafrost. Description of Exiguobacterium sibiricum sp. nov.</title>
        <authorList>
            <person name="Rodrigues D.F."/>
            <person name="Goris J."/>
            <person name="Vishnivetskaya T."/>
            <person name="Gilichinsky D."/>
            <person name="Thomashow M.F."/>
            <person name="Tiedje J.M."/>
        </authorList>
    </citation>
    <scope>NUCLEOTIDE SEQUENCE [LARGE SCALE GENOMIC DNA]</scope>
    <source>
        <strain evidence="3">DSM 17290 / CIP 109462 / JCM 13490 / 255-15</strain>
    </source>
</reference>
<accession>B1YFT5</accession>
<name>B1YFT5_EXIS2</name>
<proteinExistence type="predicted"/>
<dbReference type="HOGENOM" id="CLU_196511_1_0_9"/>
<feature type="transmembrane region" description="Helical" evidence="1">
    <location>
        <begin position="37"/>
        <end position="55"/>
    </location>
</feature>
<sequence length="61" mass="6700">MSSLGLFLIIIFSIAIWMTVSKEATKDSEEISRPKMLTLLTAGSISTIILVITLVQSLNIF</sequence>
<dbReference type="KEGG" id="esi:Exig_1392"/>
<reference evidence="3" key="3">
    <citation type="submission" date="2008-04" db="EMBL/GenBank/DDBJ databases">
        <title>Complete sequence of chromosome of Exiguobacterium sibiricum 255-15.</title>
        <authorList>
            <consortium name="US DOE Joint Genome Institute"/>
            <person name="Copeland A."/>
            <person name="Lucas S."/>
            <person name="Lapidus A."/>
            <person name="Glavina del Rio T."/>
            <person name="Dalin E."/>
            <person name="Tice H."/>
            <person name="Bruce D."/>
            <person name="Goodwin L."/>
            <person name="Pitluck S."/>
            <person name="Kiss H."/>
            <person name="Chertkov O."/>
            <person name="Monk C."/>
            <person name="Brettin T."/>
            <person name="Detter J.C."/>
            <person name="Han C."/>
            <person name="Kuske C.R."/>
            <person name="Schmutz J."/>
            <person name="Larimer F."/>
            <person name="Land M."/>
            <person name="Hauser L."/>
            <person name="Kyrpides N."/>
            <person name="Mikhailova N."/>
            <person name="Vishnivetskaya T."/>
            <person name="Rodrigues D.F."/>
            <person name="Gilichinsky D."/>
            <person name="Tiedje J."/>
            <person name="Richardson P."/>
        </authorList>
    </citation>
    <scope>NUCLEOTIDE SEQUENCE [LARGE SCALE GENOMIC DNA]</scope>
    <source>
        <strain evidence="3">DSM 17290 / CIP 109462 / JCM 13490 / 255-15</strain>
    </source>
</reference>
<dbReference type="RefSeq" id="WP_012370283.1">
    <property type="nucleotide sequence ID" value="NC_010556.1"/>
</dbReference>
<organism evidence="2 3">
    <name type="scientific">Exiguobacterium sibiricum (strain DSM 17290 / CCUG 55495 / CIP 109462 / JCM 13490 / 255-15)</name>
    <dbReference type="NCBI Taxonomy" id="262543"/>
    <lineage>
        <taxon>Bacteria</taxon>
        <taxon>Bacillati</taxon>
        <taxon>Bacillota</taxon>
        <taxon>Bacilli</taxon>
        <taxon>Bacillales</taxon>
        <taxon>Bacillales Family XII. Incertae Sedis</taxon>
        <taxon>Exiguobacterium</taxon>
    </lineage>
</organism>
<reference evidence="2 3" key="2">
    <citation type="journal article" date="2008" name="BMC Genomics">
        <title>Architecture of thermal adaptation in an Exiguobacterium sibiricum strain isolated from 3 million year old permafrost: a genome and transcriptome approach.</title>
        <authorList>
            <person name="Rodrigues D.F."/>
            <person name="Ivanova N."/>
            <person name="He Z."/>
            <person name="Huebner M."/>
            <person name="Zhou J."/>
            <person name="Tiedje J.M."/>
        </authorList>
    </citation>
    <scope>NUCLEOTIDE SEQUENCE [LARGE SCALE GENOMIC DNA]</scope>
    <source>
        <strain evidence="3">DSM 17290 / CIP 109462 / JCM 13490 / 255-15</strain>
    </source>
</reference>
<protein>
    <submittedName>
        <fullName evidence="2">Uncharacterized protein</fullName>
    </submittedName>
</protein>
<keyword evidence="1" id="KW-0812">Transmembrane</keyword>
<keyword evidence="3" id="KW-1185">Reference proteome</keyword>
<gene>
    <name evidence="2" type="ordered locus">Exig_1392</name>
</gene>
<evidence type="ECO:0000256" key="1">
    <source>
        <dbReference type="SAM" id="Phobius"/>
    </source>
</evidence>
<dbReference type="OrthoDB" id="2721949at2"/>
<dbReference type="AlphaFoldDB" id="B1YFT5"/>
<dbReference type="EMBL" id="CP001022">
    <property type="protein sequence ID" value="ACB60862.1"/>
    <property type="molecule type" value="Genomic_DNA"/>
</dbReference>